<gene>
    <name evidence="2" type="ORF">CEV34_4115</name>
</gene>
<keyword evidence="3" id="KW-1185">Reference proteome</keyword>
<organism evidence="2 3">
    <name type="scientific">Brucella pseudogrignonensis</name>
    <dbReference type="NCBI Taxonomy" id="419475"/>
    <lineage>
        <taxon>Bacteria</taxon>
        <taxon>Pseudomonadati</taxon>
        <taxon>Pseudomonadota</taxon>
        <taxon>Alphaproteobacteria</taxon>
        <taxon>Hyphomicrobiales</taxon>
        <taxon>Brucellaceae</taxon>
        <taxon>Brucella/Ochrobactrum group</taxon>
        <taxon>Brucella</taxon>
    </lineage>
</organism>
<dbReference type="NCBIfam" id="NF041770">
    <property type="entry name" value="CFI_box_CTERM"/>
    <property type="match status" value="1"/>
</dbReference>
<dbReference type="PROSITE" id="PS51318">
    <property type="entry name" value="TAT"/>
    <property type="match status" value="1"/>
</dbReference>
<dbReference type="RefSeq" id="WP_094544310.1">
    <property type="nucleotide sequence ID" value="NZ_JBHEEM010000022.1"/>
</dbReference>
<sequence>MKKTEKISQTLTRRTVLSAVPAAAATSFFPEFALASFTCSVEEQSGKWHVQVIPMRKRGVSSEAETETLEIVYTFDYGKVSRSDRIVHEPELGFSIELHTVGSKITGGKIDVSALAYTDRAVVTLRSGKPDINYWAGKDKDNDVVNTRLSYRKTDRIYFQITAANGQSVRMEGWFSPGARGPYAYSKIDAPVSEFFLDASFNIDNHTIGNQISYFLRKQSPVIIETGVIRQNALKIAFMRETLATEEFEKIYTKALAELNSSLERDVSCGTYEREPVDEFDHCFLTTACCAVQGRPDDCFELQTLRGLRDKWLRHQPFGAAEIAYYYQVAPSISRSLLASSDGRKRLRRLYWNMIMPCVALIRIGWPGMAYWWYKHMIVKLAAQH</sequence>
<feature type="transmembrane region" description="Helical" evidence="1">
    <location>
        <begin position="350"/>
        <end position="374"/>
    </location>
</feature>
<name>A0A256G727_9HYPH</name>
<keyword evidence="1" id="KW-0472">Membrane</keyword>
<evidence type="ECO:0000256" key="1">
    <source>
        <dbReference type="SAM" id="Phobius"/>
    </source>
</evidence>
<comment type="caution">
    <text evidence="2">The sequence shown here is derived from an EMBL/GenBank/DDBJ whole genome shotgun (WGS) entry which is preliminary data.</text>
</comment>
<dbReference type="EMBL" id="NNRM01000042">
    <property type="protein sequence ID" value="OYR22917.1"/>
    <property type="molecule type" value="Genomic_DNA"/>
</dbReference>
<keyword evidence="1" id="KW-1133">Transmembrane helix</keyword>
<protein>
    <submittedName>
        <fullName evidence="2">Uncharacterized protein</fullName>
    </submittedName>
</protein>
<proteinExistence type="predicted"/>
<evidence type="ECO:0000313" key="3">
    <source>
        <dbReference type="Proteomes" id="UP000216188"/>
    </source>
</evidence>
<reference evidence="2 3" key="1">
    <citation type="submission" date="2017-07" db="EMBL/GenBank/DDBJ databases">
        <title>Phylogenetic study on the rhizospheric bacterium Ochrobactrum sp. A44.</title>
        <authorList>
            <person name="Krzyzanowska D.M."/>
            <person name="Ossowicki A."/>
            <person name="Rajewska M."/>
            <person name="Maciag T."/>
            <person name="Kaczynski Z."/>
            <person name="Czerwicka M."/>
            <person name="Jafra S."/>
        </authorList>
    </citation>
    <scope>NUCLEOTIDE SEQUENCE [LARGE SCALE GENOMIC DNA]</scope>
    <source>
        <strain evidence="2 3">CCUG 30717</strain>
    </source>
</reference>
<dbReference type="InterPro" id="IPR006311">
    <property type="entry name" value="TAT_signal"/>
</dbReference>
<dbReference type="InterPro" id="IPR049886">
    <property type="entry name" value="CFI_box_CTERM_dom"/>
</dbReference>
<evidence type="ECO:0000313" key="2">
    <source>
        <dbReference type="EMBL" id="OYR22917.1"/>
    </source>
</evidence>
<dbReference type="Proteomes" id="UP000216188">
    <property type="component" value="Unassembled WGS sequence"/>
</dbReference>
<keyword evidence="1" id="KW-0812">Transmembrane</keyword>
<accession>A0A256G727</accession>
<dbReference type="AlphaFoldDB" id="A0A256G727"/>